<proteinExistence type="predicted"/>
<protein>
    <submittedName>
        <fullName evidence="1">Uncharacterized protein</fullName>
    </submittedName>
</protein>
<dbReference type="Proteomes" id="UP000001351">
    <property type="component" value="Chromosome"/>
</dbReference>
<reference evidence="1 2" key="1">
    <citation type="journal article" date="2011" name="Mol. Biol. Evol.">
        <title>Comparative genomic analysis of fruiting body formation in Myxococcales.</title>
        <authorList>
            <person name="Huntley S."/>
            <person name="Hamann N."/>
            <person name="Wegener-Feldbrugge S."/>
            <person name="Treuner-Lange A."/>
            <person name="Kube M."/>
            <person name="Reinhardt R."/>
            <person name="Klages S."/>
            <person name="Muller R."/>
            <person name="Ronning C.M."/>
            <person name="Nierman W.C."/>
            <person name="Sogaard-Andersen L."/>
        </authorList>
    </citation>
    <scope>NUCLEOTIDE SEQUENCE [LARGE SCALE GENOMIC DNA]</scope>
    <source>
        <strain evidence="1 2">DW4/3-1</strain>
    </source>
</reference>
<gene>
    <name evidence="1" type="ordered locus">STAUR_8262</name>
</gene>
<name>E3FWB1_STIAD</name>
<accession>E3FWB1</accession>
<evidence type="ECO:0000313" key="1">
    <source>
        <dbReference type="EMBL" id="ADO76017.1"/>
    </source>
</evidence>
<dbReference type="HOGENOM" id="CLU_2195346_0_0_7"/>
<dbReference type="KEGG" id="sur:STAUR_8262"/>
<keyword evidence="2" id="KW-1185">Reference proteome</keyword>
<sequence>MSAGIGLRVPLIAKVECTSSHPSSVSVRSATCLRGWRMDPCCARRRSRTPRGAAHLAQLHKAPPHVLRWMGTTLRSPTVWGNARPLAWVDQGLTRGGMPPAGALTGGA</sequence>
<dbReference type="STRING" id="378806.STAUR_8262"/>
<evidence type="ECO:0000313" key="2">
    <source>
        <dbReference type="Proteomes" id="UP000001351"/>
    </source>
</evidence>
<dbReference type="AlphaFoldDB" id="E3FWB1"/>
<organism evidence="1 2">
    <name type="scientific">Stigmatella aurantiaca (strain DW4/3-1)</name>
    <dbReference type="NCBI Taxonomy" id="378806"/>
    <lineage>
        <taxon>Bacteria</taxon>
        <taxon>Pseudomonadati</taxon>
        <taxon>Myxococcota</taxon>
        <taxon>Myxococcia</taxon>
        <taxon>Myxococcales</taxon>
        <taxon>Cystobacterineae</taxon>
        <taxon>Archangiaceae</taxon>
        <taxon>Stigmatella</taxon>
    </lineage>
</organism>
<dbReference type="EMBL" id="CP002271">
    <property type="protein sequence ID" value="ADO76017.1"/>
    <property type="molecule type" value="Genomic_DNA"/>
</dbReference>